<reference evidence="7" key="1">
    <citation type="submission" date="2020-02" db="EMBL/GenBank/DDBJ databases">
        <authorList>
            <person name="Meier V. D."/>
        </authorList>
    </citation>
    <scope>NUCLEOTIDE SEQUENCE</scope>
    <source>
        <strain evidence="7">AVDCRST_MAG71</strain>
    </source>
</reference>
<evidence type="ECO:0000256" key="4">
    <source>
        <dbReference type="ARBA" id="ARBA00022840"/>
    </source>
</evidence>
<dbReference type="InterPro" id="IPR003836">
    <property type="entry name" value="Glucokinase"/>
</dbReference>
<dbReference type="SUPFAM" id="SSF53067">
    <property type="entry name" value="Actin-like ATPase domain"/>
    <property type="match status" value="1"/>
</dbReference>
<comment type="similarity">
    <text evidence="5 6">Belongs to the bacterial glucokinase family.</text>
</comment>
<dbReference type="NCBIfam" id="TIGR00749">
    <property type="entry name" value="glk"/>
    <property type="match status" value="1"/>
</dbReference>
<sequence>MQHPPAHAWADQDVGGTNARFALTDLGCEAPLVAHSQSLPTSQFASLQHAAQHYLGAVGAVPRRAAIAVASPVDADEIRLTNRAWSFSRAELQQALALDELLLLNDFGAVAWAAPSLDPSSCIPLYGPTAATLRGPVTLIGPGTGLGVALLVGSFERGWQVVETEGGHVSFAPIGDEEQAIARWVTAHFGRASNERVLCGKGLSHIDAVLRDPQIIRGTDVSGREPPLRDPADIVTAALEGNDLSARRALARFCAILGSVAGDAALIHGARTVLIAGGIIPRFVPFLRSSAFRERFLAKGRFAPYLESVAIHVVTHPHPGLLGAATALRAAALR</sequence>
<dbReference type="GO" id="GO:0004340">
    <property type="term" value="F:glucokinase activity"/>
    <property type="evidence" value="ECO:0007669"/>
    <property type="project" value="UniProtKB-UniRule"/>
</dbReference>
<accession>A0A6J4KWU2</accession>
<feature type="binding site" evidence="5">
    <location>
        <begin position="12"/>
        <end position="17"/>
    </location>
    <ligand>
        <name>ATP</name>
        <dbReference type="ChEBI" id="CHEBI:30616"/>
    </ligand>
</feature>
<keyword evidence="2 5" id="KW-0547">Nucleotide-binding</keyword>
<keyword evidence="4 5" id="KW-0067">ATP-binding</keyword>
<evidence type="ECO:0000256" key="3">
    <source>
        <dbReference type="ARBA" id="ARBA00022777"/>
    </source>
</evidence>
<dbReference type="AlphaFoldDB" id="A0A6J4KWU2"/>
<keyword evidence="1 5" id="KW-0808">Transferase</keyword>
<keyword evidence="5" id="KW-0963">Cytoplasm</keyword>
<dbReference type="GO" id="GO:0005524">
    <property type="term" value="F:ATP binding"/>
    <property type="evidence" value="ECO:0007669"/>
    <property type="project" value="UniProtKB-UniRule"/>
</dbReference>
<dbReference type="GO" id="GO:0005536">
    <property type="term" value="F:D-glucose binding"/>
    <property type="evidence" value="ECO:0007669"/>
    <property type="project" value="InterPro"/>
</dbReference>
<comment type="subcellular location">
    <subcellularLocation>
        <location evidence="5">Cytoplasm</location>
    </subcellularLocation>
</comment>
<dbReference type="EMBL" id="CADCUA010000289">
    <property type="protein sequence ID" value="CAA9317580.1"/>
    <property type="molecule type" value="Genomic_DNA"/>
</dbReference>
<dbReference type="GO" id="GO:0006096">
    <property type="term" value="P:glycolytic process"/>
    <property type="evidence" value="ECO:0007669"/>
    <property type="project" value="UniProtKB-UniRule"/>
</dbReference>
<organism evidence="7">
    <name type="scientific">uncultured Lysobacter sp</name>
    <dbReference type="NCBI Taxonomy" id="271060"/>
    <lineage>
        <taxon>Bacteria</taxon>
        <taxon>Pseudomonadati</taxon>
        <taxon>Pseudomonadota</taxon>
        <taxon>Gammaproteobacteria</taxon>
        <taxon>Lysobacterales</taxon>
        <taxon>Lysobacteraceae</taxon>
        <taxon>Lysobacter</taxon>
        <taxon>environmental samples</taxon>
    </lineage>
</organism>
<evidence type="ECO:0000256" key="6">
    <source>
        <dbReference type="RuleBase" id="RU004046"/>
    </source>
</evidence>
<name>A0A6J4KWU2_9GAMM</name>
<evidence type="ECO:0000256" key="1">
    <source>
        <dbReference type="ARBA" id="ARBA00022679"/>
    </source>
</evidence>
<dbReference type="PANTHER" id="PTHR47690">
    <property type="entry name" value="GLUCOKINASE"/>
    <property type="match status" value="1"/>
</dbReference>
<dbReference type="HAMAP" id="MF_00524">
    <property type="entry name" value="Glucokinase"/>
    <property type="match status" value="1"/>
</dbReference>
<proteinExistence type="inferred from homology"/>
<evidence type="ECO:0000256" key="5">
    <source>
        <dbReference type="HAMAP-Rule" id="MF_00524"/>
    </source>
</evidence>
<gene>
    <name evidence="5" type="primary">glk</name>
    <name evidence="7" type="ORF">AVDCRST_MAG71-1105</name>
</gene>
<dbReference type="CDD" id="cd24008">
    <property type="entry name" value="ASKHA_NBD_GLK"/>
    <property type="match status" value="1"/>
</dbReference>
<keyword evidence="3 5" id="KW-0418">Kinase</keyword>
<evidence type="ECO:0000313" key="7">
    <source>
        <dbReference type="EMBL" id="CAA9317580.1"/>
    </source>
</evidence>
<protein>
    <recommendedName>
        <fullName evidence="5">Glucokinase</fullName>
        <ecNumber evidence="5">2.7.1.2</ecNumber>
    </recommendedName>
    <alternativeName>
        <fullName evidence="5">Glucose kinase</fullName>
    </alternativeName>
</protein>
<comment type="catalytic activity">
    <reaction evidence="5">
        <text>D-glucose + ATP = D-glucose 6-phosphate + ADP + H(+)</text>
        <dbReference type="Rhea" id="RHEA:17825"/>
        <dbReference type="ChEBI" id="CHEBI:4167"/>
        <dbReference type="ChEBI" id="CHEBI:15378"/>
        <dbReference type="ChEBI" id="CHEBI:30616"/>
        <dbReference type="ChEBI" id="CHEBI:61548"/>
        <dbReference type="ChEBI" id="CHEBI:456216"/>
        <dbReference type="EC" id="2.7.1.2"/>
    </reaction>
</comment>
<dbReference type="Gene3D" id="3.30.420.40">
    <property type="match status" value="1"/>
</dbReference>
<keyword evidence="5" id="KW-0324">Glycolysis</keyword>
<evidence type="ECO:0000256" key="2">
    <source>
        <dbReference type="ARBA" id="ARBA00022741"/>
    </source>
</evidence>
<dbReference type="EC" id="2.7.1.2" evidence="5"/>
<dbReference type="Pfam" id="PF02685">
    <property type="entry name" value="Glucokinase"/>
    <property type="match status" value="1"/>
</dbReference>
<dbReference type="InterPro" id="IPR050201">
    <property type="entry name" value="Bacterial_glucokinase"/>
</dbReference>
<dbReference type="InterPro" id="IPR043129">
    <property type="entry name" value="ATPase_NBD"/>
</dbReference>
<dbReference type="Gene3D" id="3.40.367.20">
    <property type="match status" value="1"/>
</dbReference>
<dbReference type="PANTHER" id="PTHR47690:SF1">
    <property type="entry name" value="GLUCOKINASE"/>
    <property type="match status" value="1"/>
</dbReference>
<dbReference type="GO" id="GO:0005829">
    <property type="term" value="C:cytosol"/>
    <property type="evidence" value="ECO:0007669"/>
    <property type="project" value="TreeGrafter"/>
</dbReference>